<evidence type="ECO:0000313" key="2">
    <source>
        <dbReference type="EMBL" id="SMH64714.1"/>
    </source>
</evidence>
<keyword evidence="3" id="KW-1185">Reference proteome</keyword>
<proteinExistence type="predicted"/>
<protein>
    <submittedName>
        <fullName evidence="1">Uncharacterized protein</fullName>
    </submittedName>
</protein>
<dbReference type="AlphaFoldDB" id="A0A060UPY8"/>
<reference evidence="1" key="1">
    <citation type="submission" date="2014-03" db="EMBL/GenBank/DDBJ databases">
        <authorList>
            <person name="Genoscope - CEA"/>
        </authorList>
    </citation>
    <scope>NUCLEOTIDE SEQUENCE [LARGE SCALE GENOMIC DNA]</scope>
    <source>
        <strain evidence="1">CF27</strain>
    </source>
</reference>
<accession>A0A060UPY8</accession>
<dbReference type="EMBL" id="CCCS020000035">
    <property type="protein sequence ID" value="CDQ10687.1"/>
    <property type="molecule type" value="Genomic_DNA"/>
</dbReference>
<dbReference type="RefSeq" id="WP_035193247.1">
    <property type="nucleotide sequence ID" value="NZ_CCCS020000035.1"/>
</dbReference>
<name>A0A060UPY8_9PROT</name>
<evidence type="ECO:0000313" key="1">
    <source>
        <dbReference type="EMBL" id="CDQ10687.1"/>
    </source>
</evidence>
<dbReference type="EMBL" id="LT841305">
    <property type="protein sequence ID" value="SMH64714.1"/>
    <property type="molecule type" value="Genomic_DNA"/>
</dbReference>
<reference evidence="1" key="2">
    <citation type="submission" date="2014-07" db="EMBL/GenBank/DDBJ databases">
        <title>Initial genome analysis of the psychrotolerant acidophile Acidithiobacillus ferrivorans CF27: insights into iron and sulfur oxidation pathways and into biofilm formation.</title>
        <authorList>
            <person name="Talla E."/>
            <person name="Hedrich S."/>
            <person name="Mangenot S."/>
            <person name="Ji B."/>
            <person name="Johnson D.B."/>
            <person name="Barbe V."/>
            <person name="Bonnefoy V."/>
        </authorList>
    </citation>
    <scope>NUCLEOTIDE SEQUENCE [LARGE SCALE GENOMIC DNA]</scope>
    <source>
        <strain evidence="1">CF27</strain>
    </source>
</reference>
<organism evidence="1">
    <name type="scientific">Acidithiobacillus ferrivorans</name>
    <dbReference type="NCBI Taxonomy" id="160808"/>
    <lineage>
        <taxon>Bacteria</taxon>
        <taxon>Pseudomonadati</taxon>
        <taxon>Pseudomonadota</taxon>
        <taxon>Acidithiobacillia</taxon>
        <taxon>Acidithiobacillales</taxon>
        <taxon>Acidithiobacillaceae</taxon>
        <taxon>Acidithiobacillus</taxon>
    </lineage>
</organism>
<dbReference type="Proteomes" id="UP000193925">
    <property type="component" value="Chromosome AFERRI"/>
</dbReference>
<evidence type="ECO:0000313" key="3">
    <source>
        <dbReference type="Proteomes" id="UP000193925"/>
    </source>
</evidence>
<gene>
    <name evidence="2" type="ORF">AFERRI_10748</name>
    <name evidence="1" type="ORF">AFERRI_400468</name>
</gene>
<reference evidence="2 3" key="3">
    <citation type="submission" date="2017-03" db="EMBL/GenBank/DDBJ databases">
        <authorList>
            <person name="Regsiter A."/>
            <person name="William W."/>
        </authorList>
    </citation>
    <scope>NUCLEOTIDE SEQUENCE [LARGE SCALE GENOMIC DNA]</scope>
    <source>
        <strain evidence="2">PRJEB5721</strain>
    </source>
</reference>
<sequence>MEQTRFKANGKPVYITKIGSYVFSHPDGKKEEVLGMGSFSILCEKVDVFDDGGTTCGSYGNIPWDGVGDQRTITLVRARFAKVKLPLRGGVVTRLSLPSNPKLMGSPPPLTEYFYGISKNVD</sequence>